<evidence type="ECO:0000259" key="1">
    <source>
        <dbReference type="Pfam" id="PF10502"/>
    </source>
</evidence>
<protein>
    <submittedName>
        <fullName evidence="2">Conjugal transfer protein TraF</fullName>
    </submittedName>
</protein>
<dbReference type="EMBL" id="LLXZ01000146">
    <property type="protein sequence ID" value="KRR03420.1"/>
    <property type="molecule type" value="Genomic_DNA"/>
</dbReference>
<reference evidence="2 3" key="1">
    <citation type="submission" date="2014-03" db="EMBL/GenBank/DDBJ databases">
        <title>Bradyrhizobium valentinum sp. nov., isolated from effective nodules of Lupinus mariae-josephae, a lupine endemic of basic-lime soils in Eastern Spain.</title>
        <authorList>
            <person name="Duran D."/>
            <person name="Rey L."/>
            <person name="Navarro A."/>
            <person name="Busquets A."/>
            <person name="Imperial J."/>
            <person name="Ruiz-Argueso T."/>
        </authorList>
    </citation>
    <scope>NUCLEOTIDE SEQUENCE [LARGE SCALE GENOMIC DNA]</scope>
    <source>
        <strain evidence="2 3">PAC68</strain>
    </source>
</reference>
<dbReference type="Proteomes" id="UP000050863">
    <property type="component" value="Unassembled WGS sequence"/>
</dbReference>
<proteinExistence type="predicted"/>
<dbReference type="SUPFAM" id="SSF51306">
    <property type="entry name" value="LexA/Signal peptidase"/>
    <property type="match status" value="1"/>
</dbReference>
<sequence length="166" mass="18187">MKARSRVCGSARSCIQPCSSHSRMYVWNASESAPLGLYRLQPVDTLFVTELVAVLPPEPLFAFLAEGSYLPGGVPMLKRVLALPGQTVCRIDLTISVDGIGVGEARDRDRRGRPLPIWQGCRVVARDDVFLMNWQSSDSLDGRYFGPIPASAIIARALPIWTDGDN</sequence>
<comment type="caution">
    <text evidence="2">The sequence shown here is derived from an EMBL/GenBank/DDBJ whole genome shotgun (WGS) entry which is preliminary data.</text>
</comment>
<dbReference type="GO" id="GO:0006465">
    <property type="term" value="P:signal peptide processing"/>
    <property type="evidence" value="ECO:0007669"/>
    <property type="project" value="InterPro"/>
</dbReference>
<dbReference type="GO" id="GO:0004252">
    <property type="term" value="F:serine-type endopeptidase activity"/>
    <property type="evidence" value="ECO:0007669"/>
    <property type="project" value="InterPro"/>
</dbReference>
<keyword evidence="3" id="KW-1185">Reference proteome</keyword>
<dbReference type="Pfam" id="PF10502">
    <property type="entry name" value="Peptidase_S26"/>
    <property type="match status" value="1"/>
</dbReference>
<organism evidence="2 3">
    <name type="scientific">Bradyrhizobium jicamae</name>
    <dbReference type="NCBI Taxonomy" id="280332"/>
    <lineage>
        <taxon>Bacteria</taxon>
        <taxon>Pseudomonadati</taxon>
        <taxon>Pseudomonadota</taxon>
        <taxon>Alphaproteobacteria</taxon>
        <taxon>Hyphomicrobiales</taxon>
        <taxon>Nitrobacteraceae</taxon>
        <taxon>Bradyrhizobium</taxon>
    </lineage>
</organism>
<evidence type="ECO:0000313" key="2">
    <source>
        <dbReference type="EMBL" id="KRR03420.1"/>
    </source>
</evidence>
<name>A0A0R3L663_9BRAD</name>
<feature type="domain" description="Peptidase S26" evidence="1">
    <location>
        <begin position="23"/>
        <end position="160"/>
    </location>
</feature>
<dbReference type="STRING" id="280332.CQ12_39575"/>
<dbReference type="Gene3D" id="2.10.109.10">
    <property type="entry name" value="Umud Fragment, subunit A"/>
    <property type="match status" value="1"/>
</dbReference>
<evidence type="ECO:0000313" key="3">
    <source>
        <dbReference type="Proteomes" id="UP000050863"/>
    </source>
</evidence>
<dbReference type="AlphaFoldDB" id="A0A0R3L663"/>
<dbReference type="InterPro" id="IPR036286">
    <property type="entry name" value="LexA/Signal_pep-like_sf"/>
</dbReference>
<gene>
    <name evidence="2" type="ORF">CQ12_39575</name>
</gene>
<dbReference type="InterPro" id="IPR019533">
    <property type="entry name" value="Peptidase_S26"/>
</dbReference>
<accession>A0A0R3L663</accession>